<dbReference type="Pfam" id="PF07963">
    <property type="entry name" value="N_methyl"/>
    <property type="match status" value="1"/>
</dbReference>
<reference evidence="3" key="1">
    <citation type="journal article" date="2023" name="Mar. Drugs">
        <title>Gemmata algarum, a Novel Planctomycete Isolated from an Algal Mat, Displays Antimicrobial Activity.</title>
        <authorList>
            <person name="Kumar G."/>
            <person name="Kallscheuer N."/>
            <person name="Kashif M."/>
            <person name="Ahamad S."/>
            <person name="Jagadeeshwari U."/>
            <person name="Pannikurungottu S."/>
            <person name="Haufschild T."/>
            <person name="Kabuu M."/>
            <person name="Sasikala C."/>
            <person name="Jogler C."/>
            <person name="Ramana C."/>
        </authorList>
    </citation>
    <scope>NUCLEOTIDE SEQUENCE [LARGE SCALE GENOMIC DNA]</scope>
    <source>
        <strain evidence="3">JC673</strain>
    </source>
</reference>
<organism evidence="2 3">
    <name type="scientific">Gemmata algarum</name>
    <dbReference type="NCBI Taxonomy" id="2975278"/>
    <lineage>
        <taxon>Bacteria</taxon>
        <taxon>Pseudomonadati</taxon>
        <taxon>Planctomycetota</taxon>
        <taxon>Planctomycetia</taxon>
        <taxon>Gemmatales</taxon>
        <taxon>Gemmataceae</taxon>
        <taxon>Gemmata</taxon>
    </lineage>
</organism>
<dbReference type="Gene3D" id="3.30.700.10">
    <property type="entry name" value="Glycoprotein, Type 4 Pilin"/>
    <property type="match status" value="1"/>
</dbReference>
<dbReference type="PANTHER" id="PTHR30093">
    <property type="entry name" value="GENERAL SECRETION PATHWAY PROTEIN G"/>
    <property type="match status" value="1"/>
</dbReference>
<comment type="caution">
    <text evidence="2">The sequence shown here is derived from an EMBL/GenBank/DDBJ whole genome shotgun (WGS) entry which is preliminary data.</text>
</comment>
<sequence>MRRTRVPRRAFTLIELLVVMAIIAILIGLLLPAVQKVRAAAARLKCSNNLKQIALACHNYHDANQQFPYASTDRQPGETASTYVTGFILIMPYLEQDNVARRWNPKLPRNSTDDSDGDGYTNAALQQTQIPTYTCPAMTPPSGPLGGAENRAPSSYLFSSGTQDPMLYAYYGFFGASEPAFDGAIIPTRDRGYTPTTVCPAPTRIAMITDGTSNTLLVGESDFKPRGVPSTELGAIWSYGYIGYTFGSTVHPFNKHNNTSTLYGAFRSEHTGGTNFAFADGSVSFIRDGINQQTFQWMSTRAGGEVVPAN</sequence>
<dbReference type="SUPFAM" id="SSF54523">
    <property type="entry name" value="Pili subunits"/>
    <property type="match status" value="1"/>
</dbReference>
<evidence type="ECO:0000313" key="3">
    <source>
        <dbReference type="Proteomes" id="UP001272242"/>
    </source>
</evidence>
<dbReference type="RefSeq" id="WP_320689567.1">
    <property type="nucleotide sequence ID" value="NZ_JAXBLV010000236.1"/>
</dbReference>
<protein>
    <submittedName>
        <fullName evidence="2">DUF1559 domain-containing protein</fullName>
    </submittedName>
</protein>
<evidence type="ECO:0000313" key="2">
    <source>
        <dbReference type="EMBL" id="MDY3563350.1"/>
    </source>
</evidence>
<dbReference type="PANTHER" id="PTHR30093:SF2">
    <property type="entry name" value="TYPE II SECRETION SYSTEM PROTEIN H"/>
    <property type="match status" value="1"/>
</dbReference>
<dbReference type="Proteomes" id="UP001272242">
    <property type="component" value="Unassembled WGS sequence"/>
</dbReference>
<feature type="domain" description="DUF1559" evidence="1">
    <location>
        <begin position="35"/>
        <end position="293"/>
    </location>
</feature>
<dbReference type="InterPro" id="IPR012902">
    <property type="entry name" value="N_methyl_site"/>
</dbReference>
<proteinExistence type="predicted"/>
<gene>
    <name evidence="2" type="ORF">R5W23_004852</name>
</gene>
<dbReference type="InterPro" id="IPR027558">
    <property type="entry name" value="Pre_pil_HX9DG_C"/>
</dbReference>
<evidence type="ECO:0000259" key="1">
    <source>
        <dbReference type="Pfam" id="PF07596"/>
    </source>
</evidence>
<dbReference type="Pfam" id="PF07596">
    <property type="entry name" value="SBP_bac_10"/>
    <property type="match status" value="1"/>
</dbReference>
<accession>A0ABU5F6Y1</accession>
<dbReference type="InterPro" id="IPR011453">
    <property type="entry name" value="DUF1559"/>
</dbReference>
<dbReference type="EMBL" id="JAXBLV010000236">
    <property type="protein sequence ID" value="MDY3563350.1"/>
    <property type="molecule type" value="Genomic_DNA"/>
</dbReference>
<dbReference type="NCBIfam" id="TIGR04294">
    <property type="entry name" value="pre_pil_HX9DG"/>
    <property type="match status" value="1"/>
</dbReference>
<name>A0ABU5F6Y1_9BACT</name>
<dbReference type="NCBIfam" id="TIGR02532">
    <property type="entry name" value="IV_pilin_GFxxxE"/>
    <property type="match status" value="1"/>
</dbReference>
<dbReference type="InterPro" id="IPR045584">
    <property type="entry name" value="Pilin-like"/>
</dbReference>
<keyword evidence="3" id="KW-1185">Reference proteome</keyword>